<dbReference type="InterPro" id="IPR007658">
    <property type="entry name" value="DUF594"/>
</dbReference>
<reference evidence="3" key="1">
    <citation type="submission" date="2018-08" db="EMBL/GenBank/DDBJ databases">
        <authorList>
            <person name="Rossello M."/>
        </authorList>
    </citation>
    <scope>NUCLEOTIDE SEQUENCE [LARGE SCALE GENOMIC DNA]</scope>
    <source>
        <strain evidence="3">cv. Chinese Spring</strain>
    </source>
</reference>
<name>A0A3B5Y5Y7_WHEAT</name>
<dbReference type="RefSeq" id="XP_044449425.1">
    <property type="nucleotide sequence ID" value="XM_044593490.1"/>
</dbReference>
<reference evidence="3" key="2">
    <citation type="submission" date="2018-10" db="UniProtKB">
        <authorList>
            <consortium name="EnsemblPlants"/>
        </authorList>
    </citation>
    <scope>IDENTIFICATION</scope>
</reference>
<feature type="transmembrane region" description="Helical" evidence="1">
    <location>
        <begin position="44"/>
        <end position="64"/>
    </location>
</feature>
<accession>A0A3B5Y5Y7</accession>
<dbReference type="Gramene" id="TraesRN1A0101021500.1">
    <property type="protein sequence ID" value="TraesRN1A0101021500.1"/>
    <property type="gene ID" value="TraesRN1A0101021500"/>
</dbReference>
<proteinExistence type="predicted"/>
<dbReference type="Gramene" id="TraesLAC1A03G00166260.1">
    <property type="protein sequence ID" value="TraesLAC1A03G00166260.1.CDS1"/>
    <property type="gene ID" value="TraesLAC1A03G00166260"/>
</dbReference>
<dbReference type="Gramene" id="TraesNOR1A03G00164450.1">
    <property type="protein sequence ID" value="TraesNOR1A03G00164450.1.CDS1"/>
    <property type="gene ID" value="TraesNOR1A03G00164450"/>
</dbReference>
<dbReference type="Gramene" id="TraesNOR1A03G00164450.2">
    <property type="protein sequence ID" value="TraesNOR1A03G00164450.2.CDS1"/>
    <property type="gene ID" value="TraesNOR1A03G00164450"/>
</dbReference>
<dbReference type="Gramene" id="TraesWEE_scaffold_007578_01G000100.1">
    <property type="protein sequence ID" value="TraesWEE_scaffold_007578_01G000100.1"/>
    <property type="gene ID" value="TraesWEE_scaffold_007578_01G000100"/>
</dbReference>
<sequence>MENLLQQLNEWEIRLLVLLSFILQMLLFFTGGLRLRSRNTPLRFCMWIAYLGADLVAVYALGLLSRHKDAHIGKEIFWAAHPLAFLWAPFLLMHLGGQDTITAFAIEDNNLWLRHLLNLVVQVGLALYVFWESVGHSNVVILVPGIFVFTSGIIKYGERTLALMYGNLKGINSSSEIDLNLHEGYFGIISSALKSTPGIRVLFEGRTLSQMEERHREALRSKIDQKHLPKLLEIELNLMYDDIYTKAMVLRSRSGIMLRCVSQVSMVVAFVLFTVNKKHRYSTADVAITYMLFTGGLCLEACAIFILLMSPRTWAWLEARGYHRLSRISSFLLYSKIGRPEGRPLWSNCMGQYNFLSYVDCDVPMKSKLVKKVARMMVSIAGVGDGKSFLWLSKLLDSKHIEVDKEIMDSIVVMVDCSDGSRALNPEDWPNLGSLIEKLVPDFGASFGYGIVCFHIFTETHLRKYYHPQDFLLVGVCRKLSNYMLYLLVTHPEMLPVSGTTEPTMIFFLDKITSAVSPSYTADRILSSASSLLQDGLGLHQPEQRQETLREIRDLWTRLLLFAAGKSRADMHAAQLSRGGELLTFAWLLMAHKGGELLTFAWLLHLARRMSRAAAITVLKAEHVPSELKKTAASVGS</sequence>
<feature type="transmembrane region" description="Helical" evidence="1">
    <location>
        <begin position="115"/>
        <end position="131"/>
    </location>
</feature>
<evidence type="ECO:0000259" key="2">
    <source>
        <dbReference type="Pfam" id="PF13968"/>
    </source>
</evidence>
<dbReference type="STRING" id="4565.A0A3B5Y5Y7"/>
<dbReference type="OrthoDB" id="1689146at2759"/>
<dbReference type="GeneID" id="123181227"/>
<evidence type="ECO:0000313" key="4">
    <source>
        <dbReference type="Proteomes" id="UP000019116"/>
    </source>
</evidence>
<keyword evidence="1" id="KW-0472">Membrane</keyword>
<dbReference type="Pfam" id="PF04578">
    <property type="entry name" value="DUF594"/>
    <property type="match status" value="1"/>
</dbReference>
<dbReference type="Gramene" id="TraesLDM1A03G00162680.2">
    <property type="protein sequence ID" value="TraesLDM1A03G00162680.2.CDS1"/>
    <property type="gene ID" value="TraesLDM1A03G00162680"/>
</dbReference>
<feature type="transmembrane region" description="Helical" evidence="1">
    <location>
        <begin position="256"/>
        <end position="275"/>
    </location>
</feature>
<evidence type="ECO:0000313" key="3">
    <source>
        <dbReference type="EnsemblPlants" id="TraesCS1A02G391500.1.cds1"/>
    </source>
</evidence>
<dbReference type="Gramene" id="TraesJAG1A03G00163160.1">
    <property type="protein sequence ID" value="TraesJAG1A03G00163160.1.CDS1"/>
    <property type="gene ID" value="TraesJAG1A03G00163160"/>
</dbReference>
<keyword evidence="1" id="KW-1133">Transmembrane helix</keyword>
<dbReference type="RefSeq" id="XP_044449423.1">
    <property type="nucleotide sequence ID" value="XM_044593488.1"/>
</dbReference>
<dbReference type="Gramene" id="TraesLDM1A03G00162680.1">
    <property type="protein sequence ID" value="TraesLDM1A03G00162680.1.CDS1"/>
    <property type="gene ID" value="TraesLDM1A03G00162680"/>
</dbReference>
<dbReference type="EnsemblPlants" id="TraesCS1A02G391500.1">
    <property type="protein sequence ID" value="TraesCS1A02G391500.1.cds1"/>
    <property type="gene ID" value="TraesCS1A02G391500"/>
</dbReference>
<dbReference type="PaxDb" id="4565-Traes_1AL_DB25D40CB.2"/>
<feature type="transmembrane region" description="Helical" evidence="1">
    <location>
        <begin position="76"/>
        <end position="95"/>
    </location>
</feature>
<dbReference type="Gramene" id="TraesCS1A02G391500.1">
    <property type="protein sequence ID" value="TraesCS1A02G391500.1.cds1"/>
    <property type="gene ID" value="TraesCS1A02G391500"/>
</dbReference>
<evidence type="ECO:0000256" key="1">
    <source>
        <dbReference type="SAM" id="Phobius"/>
    </source>
</evidence>
<keyword evidence="1" id="KW-0812">Transmembrane</keyword>
<feature type="transmembrane region" description="Helical" evidence="1">
    <location>
        <begin position="13"/>
        <end position="32"/>
    </location>
</feature>
<dbReference type="Gramene" id="TraesJUL1A03G00163220.1">
    <property type="protein sequence ID" value="TraesJUL1A03G00163220.1.CDS1"/>
    <property type="gene ID" value="TraesJUL1A03G00163220"/>
</dbReference>
<dbReference type="Pfam" id="PF13968">
    <property type="entry name" value="DUF4220"/>
    <property type="match status" value="1"/>
</dbReference>
<feature type="domain" description="DUF4220" evidence="2">
    <location>
        <begin position="47"/>
        <end position="358"/>
    </location>
</feature>
<dbReference type="InterPro" id="IPR025315">
    <property type="entry name" value="DUF4220"/>
</dbReference>
<keyword evidence="4" id="KW-1185">Reference proteome</keyword>
<dbReference type="PANTHER" id="PTHR31325">
    <property type="entry name" value="OS01G0798800 PROTEIN-RELATED"/>
    <property type="match status" value="1"/>
</dbReference>
<feature type="transmembrane region" description="Helical" evidence="1">
    <location>
        <begin position="287"/>
        <end position="308"/>
    </location>
</feature>
<feature type="transmembrane region" description="Helical" evidence="1">
    <location>
        <begin position="137"/>
        <end position="154"/>
    </location>
</feature>
<dbReference type="AlphaFoldDB" id="A0A3B5Y5Y7"/>
<organism evidence="3">
    <name type="scientific">Triticum aestivum</name>
    <name type="common">Wheat</name>
    <dbReference type="NCBI Taxonomy" id="4565"/>
    <lineage>
        <taxon>Eukaryota</taxon>
        <taxon>Viridiplantae</taxon>
        <taxon>Streptophyta</taxon>
        <taxon>Embryophyta</taxon>
        <taxon>Tracheophyta</taxon>
        <taxon>Spermatophyta</taxon>
        <taxon>Magnoliopsida</taxon>
        <taxon>Liliopsida</taxon>
        <taxon>Poales</taxon>
        <taxon>Poaceae</taxon>
        <taxon>BOP clade</taxon>
        <taxon>Pooideae</taxon>
        <taxon>Triticodae</taxon>
        <taxon>Triticeae</taxon>
        <taxon>Triticinae</taxon>
        <taxon>Triticum</taxon>
    </lineage>
</organism>
<dbReference type="KEGG" id="taes:123181227"/>
<dbReference type="Gramene" id="TraesCS1A03G0954500.1">
    <property type="protein sequence ID" value="TraesCS1A03G0954500.1.CDS1"/>
    <property type="gene ID" value="TraesCS1A03G0954500"/>
</dbReference>
<dbReference type="Proteomes" id="UP000019116">
    <property type="component" value="Chromosome 1A"/>
</dbReference>
<gene>
    <name evidence="3" type="primary">LOC123181227</name>
</gene>
<protein>
    <recommendedName>
        <fullName evidence="2">DUF4220 domain-containing protein</fullName>
    </recommendedName>
</protein>